<organism evidence="1">
    <name type="scientific">viral metagenome</name>
    <dbReference type="NCBI Taxonomy" id="1070528"/>
    <lineage>
        <taxon>unclassified sequences</taxon>
        <taxon>metagenomes</taxon>
        <taxon>organismal metagenomes</taxon>
    </lineage>
</organism>
<evidence type="ECO:0000313" key="1">
    <source>
        <dbReference type="EMBL" id="QHU35143.1"/>
    </source>
</evidence>
<dbReference type="AlphaFoldDB" id="A0A6C0LXV2"/>
<reference evidence="1" key="1">
    <citation type="journal article" date="2020" name="Nature">
        <title>Giant virus diversity and host interactions through global metagenomics.</title>
        <authorList>
            <person name="Schulz F."/>
            <person name="Roux S."/>
            <person name="Paez-Espino D."/>
            <person name="Jungbluth S."/>
            <person name="Walsh D.A."/>
            <person name="Denef V.J."/>
            <person name="McMahon K.D."/>
            <person name="Konstantinidis K.T."/>
            <person name="Eloe-Fadrosh E.A."/>
            <person name="Kyrpides N.C."/>
            <person name="Woyke T."/>
        </authorList>
    </citation>
    <scope>NUCLEOTIDE SEQUENCE</scope>
    <source>
        <strain evidence="1">GVMAG-S-1017745-26</strain>
    </source>
</reference>
<dbReference type="EMBL" id="MN740584">
    <property type="protein sequence ID" value="QHU35143.1"/>
    <property type="molecule type" value="Genomic_DNA"/>
</dbReference>
<sequence length="202" mass="22390">MSFAIKVNASNSSIQFLNNIGLTISKGSGIIRVKDKLSQLMGENLRMDKLLDDYIDQYTGHIVKVLDLVSDSTNSSYSKKSYDSLYYQSKRWSERNSIPGSYIEVLIADSSGGVYMNTAKISSQNTIGKATSSPQTVQNDRINEMKIFKTLESSERSLKVVPGIRVQLGYKLGFGTSSYVDANSNFTLNNTDAVVILTLKQR</sequence>
<protein>
    <submittedName>
        <fullName evidence="1">Uncharacterized protein</fullName>
    </submittedName>
</protein>
<proteinExistence type="predicted"/>
<name>A0A6C0LXV2_9ZZZZ</name>
<accession>A0A6C0LXV2</accession>